<feature type="binding site" evidence="6">
    <location>
        <position position="28"/>
    </location>
    <ligand>
        <name>substrate</name>
    </ligand>
</feature>
<dbReference type="EMBL" id="FRDJ01000001">
    <property type="protein sequence ID" value="SHN49497.1"/>
    <property type="molecule type" value="Genomic_DNA"/>
</dbReference>
<feature type="active site" description="Proton donor" evidence="6">
    <location>
        <position position="20"/>
    </location>
</feature>
<dbReference type="EC" id="5.4.99.62" evidence="2 6"/>
<comment type="similarity">
    <text evidence="6">Belongs to the RbsD / FucU family. RbsD subfamily.</text>
</comment>
<dbReference type="GO" id="GO:0005829">
    <property type="term" value="C:cytosol"/>
    <property type="evidence" value="ECO:0007669"/>
    <property type="project" value="TreeGrafter"/>
</dbReference>
<dbReference type="STRING" id="1121883.SAMN02745226_00138"/>
<dbReference type="OrthoDB" id="9805009at2"/>
<dbReference type="InterPro" id="IPR007721">
    <property type="entry name" value="RbsD_FucU"/>
</dbReference>
<dbReference type="NCBIfam" id="NF008761">
    <property type="entry name" value="PRK11797.1"/>
    <property type="match status" value="1"/>
</dbReference>
<evidence type="ECO:0000313" key="7">
    <source>
        <dbReference type="EMBL" id="SHN49497.1"/>
    </source>
</evidence>
<accession>A0A1M7RT34</accession>
<dbReference type="AlphaFoldDB" id="A0A1M7RT34"/>
<keyword evidence="4 6" id="KW-0413">Isomerase</keyword>
<comment type="subunit">
    <text evidence="6">Homodecamer.</text>
</comment>
<dbReference type="PANTHER" id="PTHR37831:SF1">
    <property type="entry name" value="D-RIBOSE PYRANASE"/>
    <property type="match status" value="1"/>
</dbReference>
<dbReference type="PANTHER" id="PTHR37831">
    <property type="entry name" value="D-RIBOSE PYRANASE"/>
    <property type="match status" value="1"/>
</dbReference>
<evidence type="ECO:0000256" key="3">
    <source>
        <dbReference type="ARBA" id="ARBA00022490"/>
    </source>
</evidence>
<keyword evidence="8" id="KW-1185">Reference proteome</keyword>
<proteinExistence type="inferred from homology"/>
<dbReference type="Pfam" id="PF05025">
    <property type="entry name" value="RbsD_FucU"/>
    <property type="match status" value="1"/>
</dbReference>
<sequence>MKKSGIFNSQIAKVVASMGHKDTIAIVDMGFPVPDSTERIDLVLDYGKPTFFEVLEQILKELEVEEVIIANESKDEFVQEIQKRLPNAKIKRTSHEELKELSKKCKAVIRTGDVKPYNNAIFVSGVIF</sequence>
<evidence type="ECO:0000256" key="2">
    <source>
        <dbReference type="ARBA" id="ARBA00012862"/>
    </source>
</evidence>
<keyword evidence="5 6" id="KW-0119">Carbohydrate metabolism</keyword>
<dbReference type="GO" id="GO:0016872">
    <property type="term" value="F:intramolecular lyase activity"/>
    <property type="evidence" value="ECO:0007669"/>
    <property type="project" value="UniProtKB-UniRule"/>
</dbReference>
<gene>
    <name evidence="6" type="primary">rbsD</name>
    <name evidence="7" type="ORF">SAMN02745226_00138</name>
</gene>
<evidence type="ECO:0000256" key="4">
    <source>
        <dbReference type="ARBA" id="ARBA00023235"/>
    </source>
</evidence>
<reference evidence="8" key="1">
    <citation type="submission" date="2016-12" db="EMBL/GenBank/DDBJ databases">
        <authorList>
            <person name="Varghese N."/>
            <person name="Submissions S."/>
        </authorList>
    </citation>
    <scope>NUCLEOTIDE SEQUENCE [LARGE SCALE GENOMIC DNA]</scope>
    <source>
        <strain evidence="8">DSM 13020</strain>
    </source>
</reference>
<dbReference type="RefSeq" id="WP_072757297.1">
    <property type="nucleotide sequence ID" value="NZ_FRDJ01000001.1"/>
</dbReference>
<evidence type="ECO:0000256" key="6">
    <source>
        <dbReference type="HAMAP-Rule" id="MF_01661"/>
    </source>
</evidence>
<dbReference type="Gene3D" id="3.40.1650.10">
    <property type="entry name" value="RbsD-like domain"/>
    <property type="match status" value="1"/>
</dbReference>
<keyword evidence="3 6" id="KW-0963">Cytoplasm</keyword>
<dbReference type="Proteomes" id="UP000184207">
    <property type="component" value="Unassembled WGS sequence"/>
</dbReference>
<evidence type="ECO:0000313" key="8">
    <source>
        <dbReference type="Proteomes" id="UP000184207"/>
    </source>
</evidence>
<dbReference type="GO" id="GO:0048029">
    <property type="term" value="F:monosaccharide binding"/>
    <property type="evidence" value="ECO:0007669"/>
    <property type="project" value="InterPro"/>
</dbReference>
<dbReference type="InterPro" id="IPR023064">
    <property type="entry name" value="D-ribose_pyranase"/>
</dbReference>
<comment type="subcellular location">
    <subcellularLocation>
        <location evidence="6">Cytoplasm</location>
    </subcellularLocation>
</comment>
<name>A0A1M7RT34_FERGO</name>
<dbReference type="HAMAP" id="MF_01661">
    <property type="entry name" value="D_rib_pyranase"/>
    <property type="match status" value="1"/>
</dbReference>
<comment type="function">
    <text evidence="6">Catalyzes the interconversion of beta-pyran and beta-furan forms of D-ribose.</text>
</comment>
<comment type="catalytic activity">
    <reaction evidence="1 6">
        <text>beta-D-ribopyranose = beta-D-ribofuranose</text>
        <dbReference type="Rhea" id="RHEA:25432"/>
        <dbReference type="ChEBI" id="CHEBI:27476"/>
        <dbReference type="ChEBI" id="CHEBI:47002"/>
        <dbReference type="EC" id="5.4.99.62"/>
    </reaction>
</comment>
<dbReference type="InterPro" id="IPR023750">
    <property type="entry name" value="RbsD-like_sf"/>
</dbReference>
<organism evidence="7 8">
    <name type="scientific">Fervidobacterium gondwanense DSM 13020</name>
    <dbReference type="NCBI Taxonomy" id="1121883"/>
    <lineage>
        <taxon>Bacteria</taxon>
        <taxon>Thermotogati</taxon>
        <taxon>Thermotogota</taxon>
        <taxon>Thermotogae</taxon>
        <taxon>Thermotogales</taxon>
        <taxon>Fervidobacteriaceae</taxon>
        <taxon>Fervidobacterium</taxon>
    </lineage>
</organism>
<dbReference type="GO" id="GO:0062193">
    <property type="term" value="F:D-ribose pyranase activity"/>
    <property type="evidence" value="ECO:0007669"/>
    <property type="project" value="UniProtKB-EC"/>
</dbReference>
<comment type="caution">
    <text evidence="6">Lacks conserved residue(s) required for the propagation of feature annotation.</text>
</comment>
<dbReference type="SUPFAM" id="SSF102546">
    <property type="entry name" value="RbsD-like"/>
    <property type="match status" value="1"/>
</dbReference>
<protein>
    <recommendedName>
        <fullName evidence="2 6">D-ribose pyranase</fullName>
        <ecNumber evidence="2 6">5.4.99.62</ecNumber>
    </recommendedName>
</protein>
<comment type="pathway">
    <text evidence="6">Carbohydrate metabolism; D-ribose degradation; D-ribose 5-phosphate from beta-D-ribopyranose: step 1/2.</text>
</comment>
<dbReference type="GO" id="GO:0019303">
    <property type="term" value="P:D-ribose catabolic process"/>
    <property type="evidence" value="ECO:0007669"/>
    <property type="project" value="UniProtKB-UniRule"/>
</dbReference>
<evidence type="ECO:0000256" key="1">
    <source>
        <dbReference type="ARBA" id="ARBA00000223"/>
    </source>
</evidence>
<feature type="binding site" evidence="6">
    <location>
        <position position="95"/>
    </location>
    <ligand>
        <name>substrate</name>
    </ligand>
</feature>
<dbReference type="UniPathway" id="UPA00916">
    <property type="reaction ID" value="UER00888"/>
</dbReference>
<evidence type="ECO:0000256" key="5">
    <source>
        <dbReference type="ARBA" id="ARBA00023277"/>
    </source>
</evidence>